<feature type="compositionally biased region" description="Polar residues" evidence="2">
    <location>
        <begin position="738"/>
        <end position="752"/>
    </location>
</feature>
<dbReference type="SMART" id="SM00240">
    <property type="entry name" value="FHA"/>
    <property type="match status" value="1"/>
</dbReference>
<feature type="compositionally biased region" description="Basic residues" evidence="2">
    <location>
        <begin position="247"/>
        <end position="261"/>
    </location>
</feature>
<keyword evidence="1" id="KW-0175">Coiled coil</keyword>
<feature type="region of interest" description="Disordered" evidence="2">
    <location>
        <begin position="211"/>
        <end position="270"/>
    </location>
</feature>
<feature type="domain" description="G-patch" evidence="4">
    <location>
        <begin position="600"/>
        <end position="647"/>
    </location>
</feature>
<dbReference type="PANTHER" id="PTHR23106">
    <property type="entry name" value="ANGIOGENIC FACTOR WITH G PATCH AND FHA DOMAINS 1"/>
    <property type="match status" value="1"/>
</dbReference>
<name>A0AAV2HK21_LYMST</name>
<feature type="compositionally biased region" description="Polar residues" evidence="2">
    <location>
        <begin position="230"/>
        <end position="245"/>
    </location>
</feature>
<evidence type="ECO:0000256" key="2">
    <source>
        <dbReference type="SAM" id="MobiDB-lite"/>
    </source>
</evidence>
<dbReference type="Pfam" id="PF17780">
    <property type="entry name" value="OCRE"/>
    <property type="match status" value="1"/>
</dbReference>
<organism evidence="5 6">
    <name type="scientific">Lymnaea stagnalis</name>
    <name type="common">Great pond snail</name>
    <name type="synonym">Helix stagnalis</name>
    <dbReference type="NCBI Taxonomy" id="6523"/>
    <lineage>
        <taxon>Eukaryota</taxon>
        <taxon>Metazoa</taxon>
        <taxon>Spiralia</taxon>
        <taxon>Lophotrochozoa</taxon>
        <taxon>Mollusca</taxon>
        <taxon>Gastropoda</taxon>
        <taxon>Heterobranchia</taxon>
        <taxon>Euthyneura</taxon>
        <taxon>Panpulmonata</taxon>
        <taxon>Hygrophila</taxon>
        <taxon>Lymnaeoidea</taxon>
        <taxon>Lymnaeidae</taxon>
        <taxon>Lymnaea</taxon>
    </lineage>
</organism>
<dbReference type="AlphaFoldDB" id="A0AAV2HK21"/>
<dbReference type="InterPro" id="IPR035624">
    <property type="entry name" value="AGGF1_OCRE"/>
</dbReference>
<dbReference type="Gene3D" id="2.60.200.20">
    <property type="match status" value="1"/>
</dbReference>
<dbReference type="SMART" id="SM00443">
    <property type="entry name" value="G_patch"/>
    <property type="match status" value="1"/>
</dbReference>
<proteinExistence type="predicted"/>
<dbReference type="PROSITE" id="PS50006">
    <property type="entry name" value="FHA_DOMAIN"/>
    <property type="match status" value="1"/>
</dbReference>
<dbReference type="InterPro" id="IPR008984">
    <property type="entry name" value="SMAD_FHA_dom_sf"/>
</dbReference>
<comment type="caution">
    <text evidence="5">The sequence shown here is derived from an EMBL/GenBank/DDBJ whole genome shotgun (WGS) entry which is preliminary data.</text>
</comment>
<gene>
    <name evidence="5" type="ORF">GSLYS_00007760001</name>
</gene>
<dbReference type="CDD" id="cd16164">
    <property type="entry name" value="OCRE_VG5Q"/>
    <property type="match status" value="1"/>
</dbReference>
<evidence type="ECO:0008006" key="7">
    <source>
        <dbReference type="Google" id="ProtNLM"/>
    </source>
</evidence>
<dbReference type="CDD" id="cd22686">
    <property type="entry name" value="FHA_AGGF1"/>
    <property type="match status" value="1"/>
</dbReference>
<dbReference type="Pfam" id="PF00498">
    <property type="entry name" value="FHA"/>
    <property type="match status" value="1"/>
</dbReference>
<feature type="coiled-coil region" evidence="1">
    <location>
        <begin position="35"/>
        <end position="76"/>
    </location>
</feature>
<sequence length="786" mass="87304">MSDINLNNSSEVMELDKSKEIIELTNKLLQKDKDNEQLTRLLSKTERLLQRANNYNEDLRKELSALNSKLHDYRNCNNKDVSTQVSEAAIEEAYGNKPMPEWGGNTIKNSSTMSIAETLKAAAEAELQNLLNPESENQSKSNEEAQKQIQEDTTSEYIYDAATGFYYHPATGYYWDPSSELFYEYTTGTYYQYDQQTGEYKVHSVVEATGKPHTLSGNSTGQAQKKYPSRHSTNMKGSKKSSVTKMLTRRKKSSSRSKKSKNNCDGVDKGHLSKIKQKSSFSLKSIVVDNKLSTEHNVDLKCEEEDATVMQLGDESNECISESSDSLATDESELVSDLESGELTGDSSGSDVEMIDTETTHLLDSSHHGTEYFDNSIPSLAEIAENHPPCIRVIVQESEHLSLGALYLITCAGGSIGREKNMGHAIEIHDSNISKLHAELIYDYENSCYTITDKGSQNGTILNGNRMSQSKSPSLNHKLSHGDILELGTTKLLLHIHKGHDTCEDCEPGQVQAKLKAMNPIKNDYVVLSKEERNKQRRKELKTIKKKYGLQNSSYENTGAVLSNADYCDKAHLRRKFIGSEANIHREDERPASVQSPITAENKGHKLLAKMGWKEGEGLGKANSGIAEPINVEMRLNRSAGLGSASDVSLSLDKVHNVNKAKRWTQAKERYKRLEQQPVAVAEDRLTPSSKQVLQNSIKPSKCVTNADSDMQDQPIIADSPARMGLLQGSRDPYESCYDSTPAHSRSSTNRPKMSWVSGGTEQVGLVLEPNTLQQIPGEALIDQDS</sequence>
<dbReference type="SUPFAM" id="SSF49879">
    <property type="entry name" value="SMAD/FHA domain"/>
    <property type="match status" value="1"/>
</dbReference>
<dbReference type="InterPro" id="IPR000253">
    <property type="entry name" value="FHA_dom"/>
</dbReference>
<dbReference type="PANTHER" id="PTHR23106:SF24">
    <property type="entry name" value="ANGIOGENIC FACTOR WITH G PATCH AND FHA DOMAINS 1"/>
    <property type="match status" value="1"/>
</dbReference>
<dbReference type="InterPro" id="IPR000467">
    <property type="entry name" value="G_patch_dom"/>
</dbReference>
<feature type="domain" description="FHA" evidence="3">
    <location>
        <begin position="414"/>
        <end position="467"/>
    </location>
</feature>
<evidence type="ECO:0000313" key="6">
    <source>
        <dbReference type="Proteomes" id="UP001497497"/>
    </source>
</evidence>
<evidence type="ECO:0000313" key="5">
    <source>
        <dbReference type="EMBL" id="CAL1533800.1"/>
    </source>
</evidence>
<dbReference type="GO" id="GO:0003676">
    <property type="term" value="F:nucleic acid binding"/>
    <property type="evidence" value="ECO:0007669"/>
    <property type="project" value="InterPro"/>
</dbReference>
<keyword evidence="6" id="KW-1185">Reference proteome</keyword>
<dbReference type="Pfam" id="PF01585">
    <property type="entry name" value="G-patch"/>
    <property type="match status" value="1"/>
</dbReference>
<reference evidence="5 6" key="1">
    <citation type="submission" date="2024-04" db="EMBL/GenBank/DDBJ databases">
        <authorList>
            <consortium name="Genoscope - CEA"/>
            <person name="William W."/>
        </authorList>
    </citation>
    <scope>NUCLEOTIDE SEQUENCE [LARGE SCALE GENOMIC DNA]</scope>
</reference>
<dbReference type="InterPro" id="IPR041591">
    <property type="entry name" value="OCRE"/>
</dbReference>
<protein>
    <recommendedName>
        <fullName evidence="7">Angiogenic factor with G patch and FHA domains 1</fullName>
    </recommendedName>
</protein>
<evidence type="ECO:0000259" key="4">
    <source>
        <dbReference type="PROSITE" id="PS50174"/>
    </source>
</evidence>
<evidence type="ECO:0000256" key="1">
    <source>
        <dbReference type="SAM" id="Coils"/>
    </source>
</evidence>
<feature type="region of interest" description="Disordered" evidence="2">
    <location>
        <begin position="728"/>
        <end position="758"/>
    </location>
</feature>
<evidence type="ECO:0000259" key="3">
    <source>
        <dbReference type="PROSITE" id="PS50006"/>
    </source>
</evidence>
<dbReference type="EMBL" id="CAXITT010000152">
    <property type="protein sequence ID" value="CAL1533800.1"/>
    <property type="molecule type" value="Genomic_DNA"/>
</dbReference>
<dbReference type="PROSITE" id="PS50174">
    <property type="entry name" value="G_PATCH"/>
    <property type="match status" value="1"/>
</dbReference>
<dbReference type="Proteomes" id="UP001497497">
    <property type="component" value="Unassembled WGS sequence"/>
</dbReference>
<accession>A0AAV2HK21</accession>
<dbReference type="InterPro" id="IPR053027">
    <property type="entry name" value="AGGF1"/>
</dbReference>